<evidence type="ECO:0008006" key="4">
    <source>
        <dbReference type="Google" id="ProtNLM"/>
    </source>
</evidence>
<comment type="caution">
    <text evidence="2">The sequence shown here is derived from an EMBL/GenBank/DDBJ whole genome shotgun (WGS) entry which is preliminary data.</text>
</comment>
<dbReference type="EMBL" id="VBOT01000049">
    <property type="protein sequence ID" value="TMQ51992.1"/>
    <property type="molecule type" value="Genomic_DNA"/>
</dbReference>
<sequence>MKRYALCAAVGLALAASPAWSNTNTYFGFTIGVGNAPPPPVVVYRERPHVYLEPESRVYVVEDSDDDDVNYDVFQFGGYWYACDDGYWYRARSYQGPFRVVDVRYVPRPIFAVPAKHWHHRHPHGGPPGLTRRGGYVVVEDRDDHGHHHGHGHGHKHDD</sequence>
<proteinExistence type="predicted"/>
<dbReference type="Proteomes" id="UP000320184">
    <property type="component" value="Unassembled WGS sequence"/>
</dbReference>
<feature type="signal peptide" evidence="1">
    <location>
        <begin position="1"/>
        <end position="21"/>
    </location>
</feature>
<evidence type="ECO:0000313" key="2">
    <source>
        <dbReference type="EMBL" id="TMQ51992.1"/>
    </source>
</evidence>
<feature type="chain" id="PRO_5022061614" description="DUF3300 domain-containing protein" evidence="1">
    <location>
        <begin position="22"/>
        <end position="159"/>
    </location>
</feature>
<accession>A0A538SKW1</accession>
<reference evidence="2 3" key="1">
    <citation type="journal article" date="2019" name="Nat. Microbiol.">
        <title>Mediterranean grassland soil C-N compound turnover is dependent on rainfall and depth, and is mediated by genomically divergent microorganisms.</title>
        <authorList>
            <person name="Diamond S."/>
            <person name="Andeer P.F."/>
            <person name="Li Z."/>
            <person name="Crits-Christoph A."/>
            <person name="Burstein D."/>
            <person name="Anantharaman K."/>
            <person name="Lane K.R."/>
            <person name="Thomas B.C."/>
            <person name="Pan C."/>
            <person name="Northen T.R."/>
            <person name="Banfield J.F."/>
        </authorList>
    </citation>
    <scope>NUCLEOTIDE SEQUENCE [LARGE SCALE GENOMIC DNA]</scope>
    <source>
        <strain evidence="2">WS_3</strain>
    </source>
</reference>
<evidence type="ECO:0000256" key="1">
    <source>
        <dbReference type="SAM" id="SignalP"/>
    </source>
</evidence>
<organism evidence="2 3">
    <name type="scientific">Eiseniibacteriota bacterium</name>
    <dbReference type="NCBI Taxonomy" id="2212470"/>
    <lineage>
        <taxon>Bacteria</taxon>
        <taxon>Candidatus Eiseniibacteriota</taxon>
    </lineage>
</organism>
<evidence type="ECO:0000313" key="3">
    <source>
        <dbReference type="Proteomes" id="UP000320184"/>
    </source>
</evidence>
<keyword evidence="1" id="KW-0732">Signal</keyword>
<dbReference type="AlphaFoldDB" id="A0A538SKW1"/>
<name>A0A538SKW1_UNCEI</name>
<protein>
    <recommendedName>
        <fullName evidence="4">DUF3300 domain-containing protein</fullName>
    </recommendedName>
</protein>
<gene>
    <name evidence="2" type="ORF">E6K73_04220</name>
</gene>